<evidence type="ECO:0000256" key="6">
    <source>
        <dbReference type="ARBA" id="ARBA00023128"/>
    </source>
</evidence>
<evidence type="ECO:0000256" key="1">
    <source>
        <dbReference type="ARBA" id="ARBA00004434"/>
    </source>
</evidence>
<dbReference type="GO" id="GO:0061617">
    <property type="term" value="C:MICOS complex"/>
    <property type="evidence" value="ECO:0007669"/>
    <property type="project" value="UniProtKB-UniRule"/>
</dbReference>
<evidence type="ECO:0000313" key="11">
    <source>
        <dbReference type="Proteomes" id="UP000770661"/>
    </source>
</evidence>
<comment type="subunit">
    <text evidence="8">Component of the mitochondrial contact site and cristae organizing system (MICOS) complex.</text>
</comment>
<protein>
    <recommendedName>
        <fullName evidence="8">MICOS complex subunit MIC13</fullName>
    </recommendedName>
</protein>
<comment type="caution">
    <text evidence="10">The sequence shown here is derived from an EMBL/GenBank/DDBJ whole genome shotgun (WGS) entry which is preliminary data.</text>
</comment>
<name>A0A8J4Y3J2_CHIOP</name>
<dbReference type="Proteomes" id="UP000770661">
    <property type="component" value="Unassembled WGS sequence"/>
</dbReference>
<dbReference type="GO" id="GO:0044284">
    <property type="term" value="C:mitochondrial crista junction"/>
    <property type="evidence" value="ECO:0007669"/>
    <property type="project" value="TreeGrafter"/>
</dbReference>
<gene>
    <name evidence="10" type="primary">QIL1</name>
    <name evidence="10" type="ORF">GWK47_047586</name>
</gene>
<dbReference type="InterPro" id="IPR026769">
    <property type="entry name" value="Mic13"/>
</dbReference>
<accession>A0A8J4Y3J2</accession>
<sequence length="150" mass="16205">MSNVLKTAWFATKVGIGGGVIYLTVDQGIWGSSQQATAAYDRVFDIMPGTKSVSEKYLNLPKKEDVNINFRSYWNTGVFYTFDFVANVPSKVVSLKDYVVDFATSPPAVAKKGDETSKAEESTPVQSEAAVAPEVSAEAAQENPPAEVTQ</sequence>
<evidence type="ECO:0000256" key="2">
    <source>
        <dbReference type="ARBA" id="ARBA00006771"/>
    </source>
</evidence>
<comment type="subcellular location">
    <subcellularLocation>
        <location evidence="1 8">Mitochondrion inner membrane</location>
        <topology evidence="1 8">Single-pass membrane protein</topology>
    </subcellularLocation>
</comment>
<evidence type="ECO:0000256" key="9">
    <source>
        <dbReference type="SAM" id="MobiDB-lite"/>
    </source>
</evidence>
<feature type="region of interest" description="Disordered" evidence="9">
    <location>
        <begin position="108"/>
        <end position="150"/>
    </location>
</feature>
<dbReference type="GO" id="GO:0042407">
    <property type="term" value="P:cristae formation"/>
    <property type="evidence" value="ECO:0007669"/>
    <property type="project" value="TreeGrafter"/>
</dbReference>
<evidence type="ECO:0000256" key="5">
    <source>
        <dbReference type="ARBA" id="ARBA00022989"/>
    </source>
</evidence>
<organism evidence="10 11">
    <name type="scientific">Chionoecetes opilio</name>
    <name type="common">Atlantic snow crab</name>
    <name type="synonym">Cancer opilio</name>
    <dbReference type="NCBI Taxonomy" id="41210"/>
    <lineage>
        <taxon>Eukaryota</taxon>
        <taxon>Metazoa</taxon>
        <taxon>Ecdysozoa</taxon>
        <taxon>Arthropoda</taxon>
        <taxon>Crustacea</taxon>
        <taxon>Multicrustacea</taxon>
        <taxon>Malacostraca</taxon>
        <taxon>Eumalacostraca</taxon>
        <taxon>Eucarida</taxon>
        <taxon>Decapoda</taxon>
        <taxon>Pleocyemata</taxon>
        <taxon>Brachyura</taxon>
        <taxon>Eubrachyura</taxon>
        <taxon>Majoidea</taxon>
        <taxon>Majidae</taxon>
        <taxon>Chionoecetes</taxon>
    </lineage>
</organism>
<proteinExistence type="inferred from homology"/>
<evidence type="ECO:0000256" key="3">
    <source>
        <dbReference type="ARBA" id="ARBA00022692"/>
    </source>
</evidence>
<dbReference type="AlphaFoldDB" id="A0A8J4Y3J2"/>
<keyword evidence="11" id="KW-1185">Reference proteome</keyword>
<dbReference type="PANTHER" id="PTHR31816">
    <property type="entry name" value="MICOS COMPLEX SUBUNIT MIC13"/>
    <property type="match status" value="1"/>
</dbReference>
<feature type="compositionally biased region" description="Basic and acidic residues" evidence="9">
    <location>
        <begin position="111"/>
        <end position="121"/>
    </location>
</feature>
<dbReference type="Pfam" id="PF15884">
    <property type="entry name" value="QIL1"/>
    <property type="match status" value="1"/>
</dbReference>
<keyword evidence="3" id="KW-0812">Transmembrane</keyword>
<dbReference type="OrthoDB" id="5948578at2759"/>
<keyword evidence="4 8" id="KW-0999">Mitochondrion inner membrane</keyword>
<keyword evidence="6 8" id="KW-0496">Mitochondrion</keyword>
<feature type="compositionally biased region" description="Low complexity" evidence="9">
    <location>
        <begin position="124"/>
        <end position="142"/>
    </location>
</feature>
<comment type="function">
    <text evidence="8">Component of the MICOS complex, a large protein complex of the mitochondrial inner membrane that plays crucial roles in the maintenance of crista junctions, inner membrane architecture, and formation of contact sites to the outer membrane.</text>
</comment>
<evidence type="ECO:0000256" key="7">
    <source>
        <dbReference type="ARBA" id="ARBA00023136"/>
    </source>
</evidence>
<reference evidence="10" key="1">
    <citation type="submission" date="2020-07" db="EMBL/GenBank/DDBJ databases">
        <title>The High-quality genome of the commercially important snow crab, Chionoecetes opilio.</title>
        <authorList>
            <person name="Jeong J.-H."/>
            <person name="Ryu S."/>
        </authorList>
    </citation>
    <scope>NUCLEOTIDE SEQUENCE</scope>
    <source>
        <strain evidence="10">MADBK_172401_WGS</strain>
        <tissue evidence="10">Digestive gland</tissue>
    </source>
</reference>
<evidence type="ECO:0000256" key="4">
    <source>
        <dbReference type="ARBA" id="ARBA00022792"/>
    </source>
</evidence>
<evidence type="ECO:0000256" key="8">
    <source>
        <dbReference type="RuleBase" id="RU363009"/>
    </source>
</evidence>
<comment type="similarity">
    <text evidence="2 8">Belongs to the MICOS complex subunit Mic13 family.</text>
</comment>
<dbReference type="EMBL" id="JACEEZ010012120">
    <property type="protein sequence ID" value="KAG0720863.1"/>
    <property type="molecule type" value="Genomic_DNA"/>
</dbReference>
<keyword evidence="5" id="KW-1133">Transmembrane helix</keyword>
<dbReference type="PANTHER" id="PTHR31816:SF3">
    <property type="entry name" value="MICOS COMPLEX SUBUNIT MIC13"/>
    <property type="match status" value="1"/>
</dbReference>
<keyword evidence="7" id="KW-0472">Membrane</keyword>
<evidence type="ECO:0000313" key="10">
    <source>
        <dbReference type="EMBL" id="KAG0720863.1"/>
    </source>
</evidence>